<evidence type="ECO:0000313" key="8">
    <source>
        <dbReference type="Proteomes" id="UP000003973"/>
    </source>
</evidence>
<keyword evidence="8" id="KW-1185">Reference proteome</keyword>
<proteinExistence type="inferred from homology"/>
<keyword evidence="5" id="KW-0732">Signal</keyword>
<keyword evidence="2" id="KW-0479">Metal-binding</keyword>
<feature type="domain" description="Metallo-beta-lactamase" evidence="6">
    <location>
        <begin position="130"/>
        <end position="337"/>
    </location>
</feature>
<evidence type="ECO:0000256" key="2">
    <source>
        <dbReference type="ARBA" id="ARBA00022723"/>
    </source>
</evidence>
<comment type="caution">
    <text evidence="7">The sequence shown here is derived from an EMBL/GenBank/DDBJ whole genome shotgun (WGS) entry which is preliminary data.</text>
</comment>
<evidence type="ECO:0000313" key="7">
    <source>
        <dbReference type="EMBL" id="EEO27248.2"/>
    </source>
</evidence>
<comment type="similarity">
    <text evidence="1">Belongs to the metallo-beta-lactamase superfamily.</text>
</comment>
<feature type="chain" id="PRO_5002933686" description="Metallo-beta-lactamase domain-containing protein" evidence="5">
    <location>
        <begin position="30"/>
        <end position="363"/>
    </location>
</feature>
<dbReference type="GO" id="GO:0016787">
    <property type="term" value="F:hydrolase activity"/>
    <property type="evidence" value="ECO:0007669"/>
    <property type="project" value="UniProtKB-KW"/>
</dbReference>
<dbReference type="GO" id="GO:0046872">
    <property type="term" value="F:metal ion binding"/>
    <property type="evidence" value="ECO:0007669"/>
    <property type="project" value="UniProtKB-KW"/>
</dbReference>
<name>C3X212_9BURK</name>
<dbReference type="Pfam" id="PF00753">
    <property type="entry name" value="Lactamase_B"/>
    <property type="match status" value="1"/>
</dbReference>
<dbReference type="EMBL" id="ACDP02000028">
    <property type="protein sequence ID" value="EEO27248.2"/>
    <property type="molecule type" value="Genomic_DNA"/>
</dbReference>
<reference evidence="7" key="1">
    <citation type="submission" date="2011-10" db="EMBL/GenBank/DDBJ databases">
        <title>The Genome Sequence of Oxalobacter formigenes HOxBLS.</title>
        <authorList>
            <consortium name="The Broad Institute Genome Sequencing Platform"/>
            <person name="Earl A."/>
            <person name="Ward D."/>
            <person name="Feldgarden M."/>
            <person name="Gevers D."/>
            <person name="Allison M.J."/>
            <person name="Humphrey S."/>
            <person name="Young S.K."/>
            <person name="Zeng Q."/>
            <person name="Gargeya S."/>
            <person name="Fitzgerald M."/>
            <person name="Haas B."/>
            <person name="Abouelleil A."/>
            <person name="Alvarado L."/>
            <person name="Arachchi H.M."/>
            <person name="Berlin A."/>
            <person name="Brown A."/>
            <person name="Chapman S.B."/>
            <person name="Chen Z."/>
            <person name="Dunbar C."/>
            <person name="Freedman E."/>
            <person name="Gearin G."/>
            <person name="Goldberg J."/>
            <person name="Griggs A."/>
            <person name="Gujja S."/>
            <person name="Heiman D."/>
            <person name="Howarth C."/>
            <person name="Larson L."/>
            <person name="Lui A."/>
            <person name="MacDonald P.J.P."/>
            <person name="Montmayeur A."/>
            <person name="Murphy C."/>
            <person name="Neiman D."/>
            <person name="Pearson M."/>
            <person name="Priest M."/>
            <person name="Roberts A."/>
            <person name="Saif S."/>
            <person name="Shea T."/>
            <person name="Shenoy N."/>
            <person name="Sisk P."/>
            <person name="Stolte C."/>
            <person name="Sykes S."/>
            <person name="Wortman J."/>
            <person name="Nusbaum C."/>
            <person name="Birren B."/>
        </authorList>
    </citation>
    <scope>NUCLEOTIDE SEQUENCE [LARGE SCALE GENOMIC DNA]</scope>
    <source>
        <strain evidence="7">HOxBLS</strain>
    </source>
</reference>
<feature type="signal peptide" evidence="5">
    <location>
        <begin position="1"/>
        <end position="29"/>
    </location>
</feature>
<dbReference type="Proteomes" id="UP000003973">
    <property type="component" value="Unassembled WGS sequence"/>
</dbReference>
<dbReference type="Gene3D" id="3.60.15.10">
    <property type="entry name" value="Ribonuclease Z/Hydroxyacylglutathione hydrolase-like"/>
    <property type="match status" value="1"/>
</dbReference>
<dbReference type="InterPro" id="IPR001279">
    <property type="entry name" value="Metallo-B-lactamas"/>
</dbReference>
<dbReference type="SUPFAM" id="SSF56281">
    <property type="entry name" value="Metallo-hydrolase/oxidoreductase"/>
    <property type="match status" value="1"/>
</dbReference>
<dbReference type="RefSeq" id="WP_020995263.1">
    <property type="nucleotide sequence ID" value="NZ_CABMNL010000001.1"/>
</dbReference>
<dbReference type="InterPro" id="IPR036866">
    <property type="entry name" value="RibonucZ/Hydroxyglut_hydro"/>
</dbReference>
<dbReference type="PANTHER" id="PTHR42978:SF6">
    <property type="entry name" value="QUORUM-QUENCHING LACTONASE YTNP-RELATED"/>
    <property type="match status" value="1"/>
</dbReference>
<keyword evidence="3" id="KW-0378">Hydrolase</keyword>
<dbReference type="CDD" id="cd07720">
    <property type="entry name" value="OPHC2-like_MBL-fold"/>
    <property type="match status" value="1"/>
</dbReference>
<evidence type="ECO:0000256" key="4">
    <source>
        <dbReference type="ARBA" id="ARBA00022833"/>
    </source>
</evidence>
<dbReference type="AlphaFoldDB" id="C3X212"/>
<evidence type="ECO:0000256" key="1">
    <source>
        <dbReference type="ARBA" id="ARBA00007749"/>
    </source>
</evidence>
<evidence type="ECO:0000259" key="6">
    <source>
        <dbReference type="SMART" id="SM00849"/>
    </source>
</evidence>
<dbReference type="HOGENOM" id="CLU_056519_0_0_4"/>
<organism evidence="7 8">
    <name type="scientific">Oxalobacter paraformigenes</name>
    <dbReference type="NCBI Taxonomy" id="556268"/>
    <lineage>
        <taxon>Bacteria</taxon>
        <taxon>Pseudomonadati</taxon>
        <taxon>Pseudomonadota</taxon>
        <taxon>Betaproteobacteria</taxon>
        <taxon>Burkholderiales</taxon>
        <taxon>Oxalobacteraceae</taxon>
        <taxon>Oxalobacter</taxon>
    </lineage>
</organism>
<dbReference type="PANTHER" id="PTHR42978">
    <property type="entry name" value="QUORUM-QUENCHING LACTONASE YTNP-RELATED-RELATED"/>
    <property type="match status" value="1"/>
</dbReference>
<sequence length="363" mass="39875">MQEKWKPFCRKITLGLMVASFSLCSVAVAKNVAQIQQGTAPVVNAAPQEQAVPAANETLVPEEAVQPQVPAAVKTQVPGYYRTMVGQFEVTALFDGSFDFHPELLKNMDRQAIDKALSHHYGRTTGIQSAINAYLIHTGDHLVLIDAGAGKLFSEDRQGRIIENLKAAGYQPEQVDIVVMTHLHGDHTGGLSDREGTLLFPNATVYANKAENEYWLSEQQAAAAPVERQVFFRMARESAVPYLSAEKWKAVEAGEEIVPGIRAVATYGHTPGHTAYEIVSDGQTLLVWGDIVHSHVIQFSHPEVAIEYDSDAEQAVRTRQSLLKDVAEKRERVAGMHLPFPGLGYVIAEGNGKYSWIPVEYGE</sequence>
<keyword evidence="4" id="KW-0862">Zinc</keyword>
<dbReference type="SMART" id="SM00849">
    <property type="entry name" value="Lactamase_B"/>
    <property type="match status" value="1"/>
</dbReference>
<accession>C3X212</accession>
<dbReference type="eggNOG" id="COG0491">
    <property type="taxonomic scope" value="Bacteria"/>
</dbReference>
<evidence type="ECO:0000256" key="3">
    <source>
        <dbReference type="ARBA" id="ARBA00022801"/>
    </source>
</evidence>
<protein>
    <recommendedName>
        <fullName evidence="6">Metallo-beta-lactamase domain-containing protein</fullName>
    </recommendedName>
</protein>
<gene>
    <name evidence="7" type="ORF">OFAG_00401</name>
</gene>
<dbReference type="InterPro" id="IPR051013">
    <property type="entry name" value="MBL_superfamily_lactonases"/>
</dbReference>
<evidence type="ECO:0000256" key="5">
    <source>
        <dbReference type="SAM" id="SignalP"/>
    </source>
</evidence>